<dbReference type="AlphaFoldDB" id="K1RPX6"/>
<feature type="compositionally biased region" description="Polar residues" evidence="1">
    <location>
        <begin position="99"/>
        <end position="114"/>
    </location>
</feature>
<proteinExistence type="predicted"/>
<name>K1RPX6_MAGGI</name>
<reference evidence="2" key="1">
    <citation type="journal article" date="2012" name="Nature">
        <title>The oyster genome reveals stress adaptation and complexity of shell formation.</title>
        <authorList>
            <person name="Zhang G."/>
            <person name="Fang X."/>
            <person name="Guo X."/>
            <person name="Li L."/>
            <person name="Luo R."/>
            <person name="Xu F."/>
            <person name="Yang P."/>
            <person name="Zhang L."/>
            <person name="Wang X."/>
            <person name="Qi H."/>
            <person name="Xiong Z."/>
            <person name="Que H."/>
            <person name="Xie Y."/>
            <person name="Holland P.W."/>
            <person name="Paps J."/>
            <person name="Zhu Y."/>
            <person name="Wu F."/>
            <person name="Chen Y."/>
            <person name="Wang J."/>
            <person name="Peng C."/>
            <person name="Meng J."/>
            <person name="Yang L."/>
            <person name="Liu J."/>
            <person name="Wen B."/>
            <person name="Zhang N."/>
            <person name="Huang Z."/>
            <person name="Zhu Q."/>
            <person name="Feng Y."/>
            <person name="Mount A."/>
            <person name="Hedgecock D."/>
            <person name="Xu Z."/>
            <person name="Liu Y."/>
            <person name="Domazet-Loso T."/>
            <person name="Du Y."/>
            <person name="Sun X."/>
            <person name="Zhang S."/>
            <person name="Liu B."/>
            <person name="Cheng P."/>
            <person name="Jiang X."/>
            <person name="Li J."/>
            <person name="Fan D."/>
            <person name="Wang W."/>
            <person name="Fu W."/>
            <person name="Wang T."/>
            <person name="Wang B."/>
            <person name="Zhang J."/>
            <person name="Peng Z."/>
            <person name="Li Y."/>
            <person name="Li N."/>
            <person name="Wang J."/>
            <person name="Chen M."/>
            <person name="He Y."/>
            <person name="Tan F."/>
            <person name="Song X."/>
            <person name="Zheng Q."/>
            <person name="Huang R."/>
            <person name="Yang H."/>
            <person name="Du X."/>
            <person name="Chen L."/>
            <person name="Yang M."/>
            <person name="Gaffney P.M."/>
            <person name="Wang S."/>
            <person name="Luo L."/>
            <person name="She Z."/>
            <person name="Ming Y."/>
            <person name="Huang W."/>
            <person name="Zhang S."/>
            <person name="Huang B."/>
            <person name="Zhang Y."/>
            <person name="Qu T."/>
            <person name="Ni P."/>
            <person name="Miao G."/>
            <person name="Wang J."/>
            <person name="Wang Q."/>
            <person name="Steinberg C.E."/>
            <person name="Wang H."/>
            <person name="Li N."/>
            <person name="Qian L."/>
            <person name="Zhang G."/>
            <person name="Li Y."/>
            <person name="Yang H."/>
            <person name="Liu X."/>
            <person name="Wang J."/>
            <person name="Yin Y."/>
            <person name="Wang J."/>
        </authorList>
    </citation>
    <scope>NUCLEOTIDE SEQUENCE [LARGE SCALE GENOMIC DNA]</scope>
    <source>
        <strain evidence="2">05x7-T-G4-1.051#20</strain>
    </source>
</reference>
<organism evidence="2">
    <name type="scientific">Magallana gigas</name>
    <name type="common">Pacific oyster</name>
    <name type="synonym">Crassostrea gigas</name>
    <dbReference type="NCBI Taxonomy" id="29159"/>
    <lineage>
        <taxon>Eukaryota</taxon>
        <taxon>Metazoa</taxon>
        <taxon>Spiralia</taxon>
        <taxon>Lophotrochozoa</taxon>
        <taxon>Mollusca</taxon>
        <taxon>Bivalvia</taxon>
        <taxon>Autobranchia</taxon>
        <taxon>Pteriomorphia</taxon>
        <taxon>Ostreida</taxon>
        <taxon>Ostreoidea</taxon>
        <taxon>Ostreidae</taxon>
        <taxon>Magallana</taxon>
    </lineage>
</organism>
<feature type="region of interest" description="Disordered" evidence="1">
    <location>
        <begin position="87"/>
        <end position="114"/>
    </location>
</feature>
<evidence type="ECO:0000256" key="1">
    <source>
        <dbReference type="SAM" id="MobiDB-lite"/>
    </source>
</evidence>
<sequence length="114" mass="12721">MNKFSHLFSSVTKMMVKEREKDTSQHRQMSTTTTFLLMIRKYVNGLLTATNLSMFIHVKCNTDDVVNKQSNMNSARSAIVSLTSATPSSPWTMEGVITSRPTQPSATARDTTNT</sequence>
<dbReference type="InParanoid" id="K1RPX6"/>
<evidence type="ECO:0000313" key="2">
    <source>
        <dbReference type="EMBL" id="EKC36436.1"/>
    </source>
</evidence>
<protein>
    <submittedName>
        <fullName evidence="2">Uncharacterized protein</fullName>
    </submittedName>
</protein>
<dbReference type="EMBL" id="JH816392">
    <property type="protein sequence ID" value="EKC36436.1"/>
    <property type="molecule type" value="Genomic_DNA"/>
</dbReference>
<accession>K1RPX6</accession>
<dbReference type="HOGENOM" id="CLU_2123437_0_0_1"/>
<gene>
    <name evidence="2" type="ORF">CGI_10018497</name>
</gene>